<gene>
    <name evidence="2" type="ORF">Enr8_03680</name>
</gene>
<keyword evidence="1" id="KW-1133">Transmembrane helix</keyword>
<evidence type="ECO:0000313" key="2">
    <source>
        <dbReference type="EMBL" id="TWT38675.1"/>
    </source>
</evidence>
<keyword evidence="1" id="KW-0472">Membrane</keyword>
<dbReference type="AlphaFoldDB" id="A0A5C5VLF4"/>
<accession>A0A5C5VLF4</accession>
<reference evidence="2 3" key="1">
    <citation type="submission" date="2019-02" db="EMBL/GenBank/DDBJ databases">
        <title>Deep-cultivation of Planctomycetes and their phenomic and genomic characterization uncovers novel biology.</title>
        <authorList>
            <person name="Wiegand S."/>
            <person name="Jogler M."/>
            <person name="Boedeker C."/>
            <person name="Pinto D."/>
            <person name="Vollmers J."/>
            <person name="Rivas-Marin E."/>
            <person name="Kohn T."/>
            <person name="Peeters S.H."/>
            <person name="Heuer A."/>
            <person name="Rast P."/>
            <person name="Oberbeckmann S."/>
            <person name="Bunk B."/>
            <person name="Jeske O."/>
            <person name="Meyerdierks A."/>
            <person name="Storesund J.E."/>
            <person name="Kallscheuer N."/>
            <person name="Luecker S."/>
            <person name="Lage O.M."/>
            <person name="Pohl T."/>
            <person name="Merkel B.J."/>
            <person name="Hornburger P."/>
            <person name="Mueller R.-W."/>
            <person name="Bruemmer F."/>
            <person name="Labrenz M."/>
            <person name="Spormann A.M."/>
            <person name="Op Den Camp H."/>
            <person name="Overmann J."/>
            <person name="Amann R."/>
            <person name="Jetten M.S.M."/>
            <person name="Mascher T."/>
            <person name="Medema M.H."/>
            <person name="Devos D.P."/>
            <person name="Kaster A.-K."/>
            <person name="Ovreas L."/>
            <person name="Rohde M."/>
            <person name="Galperin M.Y."/>
            <person name="Jogler C."/>
        </authorList>
    </citation>
    <scope>NUCLEOTIDE SEQUENCE [LARGE SCALE GENOMIC DNA]</scope>
    <source>
        <strain evidence="2 3">Enr8</strain>
    </source>
</reference>
<keyword evidence="3" id="KW-1185">Reference proteome</keyword>
<proteinExistence type="predicted"/>
<comment type="caution">
    <text evidence="2">The sequence shown here is derived from an EMBL/GenBank/DDBJ whole genome shotgun (WGS) entry which is preliminary data.</text>
</comment>
<evidence type="ECO:0008006" key="4">
    <source>
        <dbReference type="Google" id="ProtNLM"/>
    </source>
</evidence>
<protein>
    <recommendedName>
        <fullName evidence="4">Carboxypeptidase regulatory-like domain-containing protein</fullName>
    </recommendedName>
</protein>
<evidence type="ECO:0000256" key="1">
    <source>
        <dbReference type="SAM" id="Phobius"/>
    </source>
</evidence>
<name>A0A5C5VLF4_9BACT</name>
<organism evidence="2 3">
    <name type="scientific">Blastopirellula retiformator</name>
    <dbReference type="NCBI Taxonomy" id="2527970"/>
    <lineage>
        <taxon>Bacteria</taxon>
        <taxon>Pseudomonadati</taxon>
        <taxon>Planctomycetota</taxon>
        <taxon>Planctomycetia</taxon>
        <taxon>Pirellulales</taxon>
        <taxon>Pirellulaceae</taxon>
        <taxon>Blastopirellula</taxon>
    </lineage>
</organism>
<feature type="transmembrane region" description="Helical" evidence="1">
    <location>
        <begin position="50"/>
        <end position="67"/>
    </location>
</feature>
<dbReference type="EMBL" id="SJPF01000001">
    <property type="protein sequence ID" value="TWT38675.1"/>
    <property type="molecule type" value="Genomic_DNA"/>
</dbReference>
<feature type="transmembrane region" description="Helical" evidence="1">
    <location>
        <begin position="12"/>
        <end position="38"/>
    </location>
</feature>
<dbReference type="Proteomes" id="UP000318878">
    <property type="component" value="Unassembled WGS sequence"/>
</dbReference>
<keyword evidence="1" id="KW-0812">Transmembrane</keyword>
<sequence length="254" mass="28190">MPGSQAKRTPIATIIAAMAYQVLFILLLGAAAGAATLYLPKLRRNPRISLRALLIGIALLSLPLAYWTHWRYSDRAQVGWLRVDSPQAQQLLGEVEIATDADMPTAAYTANYVDVRRLFQKAESSVRPSAALQVDFDNDRVVIRCEDALELRALVAAMQQADLRSPDQFVIRGIVVNRDGLPIAGAAIDLIGPRTIENYFRTRPDGSFSMPINAPEGDGYALQIRADQNHPILTTPFSLDEMQRERIARVRLPR</sequence>
<evidence type="ECO:0000313" key="3">
    <source>
        <dbReference type="Proteomes" id="UP000318878"/>
    </source>
</evidence>
<dbReference type="InterPro" id="IPR008969">
    <property type="entry name" value="CarboxyPept-like_regulatory"/>
</dbReference>
<dbReference type="SUPFAM" id="SSF49464">
    <property type="entry name" value="Carboxypeptidase regulatory domain-like"/>
    <property type="match status" value="1"/>
</dbReference>